<dbReference type="PANTHER" id="PTHR33840">
    <property type="match status" value="1"/>
</dbReference>
<reference evidence="3" key="1">
    <citation type="submission" date="2016-11" db="EMBL/GenBank/DDBJ databases">
        <authorList>
            <person name="Varghese N."/>
            <person name="Submissions S."/>
        </authorList>
    </citation>
    <scope>NUCLEOTIDE SEQUENCE [LARGE SCALE GENOMIC DNA]</scope>
    <source>
        <strain evidence="3">YR203</strain>
    </source>
</reference>
<keyword evidence="2" id="KW-0378">Hydrolase</keyword>
<dbReference type="PANTHER" id="PTHR33840:SF1">
    <property type="entry name" value="TLE1 PHOSPHOLIPASE DOMAIN-CONTAINING PROTEIN"/>
    <property type="match status" value="1"/>
</dbReference>
<dbReference type="InterPro" id="IPR018712">
    <property type="entry name" value="Tle1-like_cat"/>
</dbReference>
<feature type="domain" description="T6SS Phospholipase effector Tle1-like catalytic" evidence="1">
    <location>
        <begin position="26"/>
        <end position="323"/>
    </location>
</feature>
<dbReference type="EMBL" id="FQVE01000005">
    <property type="protein sequence ID" value="SHG38839.1"/>
    <property type="molecule type" value="Genomic_DNA"/>
</dbReference>
<name>A0A1M5JEZ2_9FLAO</name>
<dbReference type="GO" id="GO:0016787">
    <property type="term" value="F:hydrolase activity"/>
    <property type="evidence" value="ECO:0007669"/>
    <property type="project" value="UniProtKB-KW"/>
</dbReference>
<dbReference type="RefSeq" id="WP_073175157.1">
    <property type="nucleotide sequence ID" value="NZ_FQVE01000005.1"/>
</dbReference>
<sequence length="488" mass="55887">MANITFGSYSPPKEEVDEAVDIVFGVFFDGTLNNKVNTKERENNTQIYKKNGIKTWTKKQLSEKEDTSYDNDWSNVARMSECSEKGYQIYIEGIGTEDYQEDSSDGFAFGSGESGIRSKVRKGCEEIVAGIKKKLGNKDTVGVLTLDVFGFSRGAAAARNFVYEISKQKYKAKSTTYSKRKVNVTIYRDDDGKDVPLKELPPKGHLGLKLGEAGIKVERIVVRFLGIYDTVSSHHPNFSVKPNFSNDIEELHLDDITSAKNIIHFIAADEHRENFDLTNVAYDKDAKGKKQVPVYFGIEKTFPGVHSDIGGSYLSEREWVREIETDWTNKNDLKPLEDRLVAEGWYKRDQLSYIGGNMYWALTGKRQLLQTYSFIPLKFMTEKANTAKCTQISLSKVNKAYDFSKDALLVRVETKLRNYVFGNGAPYDFKWFTDIDKKYKGNEKNPNYLKEVDEQKDLRTLRNKYLHWSADRYAIGMDPRSDRKRVIH</sequence>
<evidence type="ECO:0000259" key="1">
    <source>
        <dbReference type="Pfam" id="PF09994"/>
    </source>
</evidence>
<gene>
    <name evidence="2" type="ORF">SAMN02787073_4165</name>
</gene>
<protein>
    <submittedName>
        <fullName evidence="2">Uncharacterized alpha/beta hydrolase domain</fullName>
    </submittedName>
</protein>
<accession>A0A1M5JEZ2</accession>
<dbReference type="AlphaFoldDB" id="A0A1M5JEZ2"/>
<evidence type="ECO:0000313" key="3">
    <source>
        <dbReference type="Proteomes" id="UP000184108"/>
    </source>
</evidence>
<dbReference type="Proteomes" id="UP000184108">
    <property type="component" value="Unassembled WGS sequence"/>
</dbReference>
<proteinExistence type="predicted"/>
<evidence type="ECO:0000313" key="2">
    <source>
        <dbReference type="EMBL" id="SHG38839.1"/>
    </source>
</evidence>
<organism evidence="2 3">
    <name type="scientific">Chryseobacterium vrystaatense</name>
    <dbReference type="NCBI Taxonomy" id="307480"/>
    <lineage>
        <taxon>Bacteria</taxon>
        <taxon>Pseudomonadati</taxon>
        <taxon>Bacteroidota</taxon>
        <taxon>Flavobacteriia</taxon>
        <taxon>Flavobacteriales</taxon>
        <taxon>Weeksellaceae</taxon>
        <taxon>Chryseobacterium group</taxon>
        <taxon>Chryseobacterium</taxon>
    </lineage>
</organism>
<dbReference type="Pfam" id="PF09994">
    <property type="entry name" value="T6SS_Tle1-like_cat"/>
    <property type="match status" value="1"/>
</dbReference>